<dbReference type="Proteomes" id="UP001153076">
    <property type="component" value="Unassembled WGS sequence"/>
</dbReference>
<sequence length="174" mass="20152">MEHYCNDQFSRQFDFHQNFPADLDFDNVPDPETMLRCHHVLTRNRIGSKVLLPGRCNLLERNTTRAFREWWSKTFISSTCNPHVSDFTKKQSDLFDTNISKDEDKLGSKPKLRIVPLRAFCSSNGGWFFSCQDFEIDVAIPAMPVPVIPIQSITPLPHVTNDIKEYFKISPVEM</sequence>
<evidence type="ECO:0000313" key="1">
    <source>
        <dbReference type="EMBL" id="KAJ8426117.1"/>
    </source>
</evidence>
<evidence type="ECO:0000313" key="2">
    <source>
        <dbReference type="Proteomes" id="UP001153076"/>
    </source>
</evidence>
<comment type="caution">
    <text evidence="1">The sequence shown here is derived from an EMBL/GenBank/DDBJ whole genome shotgun (WGS) entry which is preliminary data.</text>
</comment>
<dbReference type="AlphaFoldDB" id="A0A9Q1GVD2"/>
<reference evidence="1" key="1">
    <citation type="submission" date="2022-04" db="EMBL/GenBank/DDBJ databases">
        <title>Carnegiea gigantea Genome sequencing and assembly v2.</title>
        <authorList>
            <person name="Copetti D."/>
            <person name="Sanderson M.J."/>
            <person name="Burquez A."/>
            <person name="Wojciechowski M.F."/>
        </authorList>
    </citation>
    <scope>NUCLEOTIDE SEQUENCE</scope>
    <source>
        <strain evidence="1">SGP5-SGP5p</strain>
        <tissue evidence="1">Aerial part</tissue>
    </source>
</reference>
<keyword evidence="2" id="KW-1185">Reference proteome</keyword>
<organism evidence="1 2">
    <name type="scientific">Carnegiea gigantea</name>
    <dbReference type="NCBI Taxonomy" id="171969"/>
    <lineage>
        <taxon>Eukaryota</taxon>
        <taxon>Viridiplantae</taxon>
        <taxon>Streptophyta</taxon>
        <taxon>Embryophyta</taxon>
        <taxon>Tracheophyta</taxon>
        <taxon>Spermatophyta</taxon>
        <taxon>Magnoliopsida</taxon>
        <taxon>eudicotyledons</taxon>
        <taxon>Gunneridae</taxon>
        <taxon>Pentapetalae</taxon>
        <taxon>Caryophyllales</taxon>
        <taxon>Cactineae</taxon>
        <taxon>Cactaceae</taxon>
        <taxon>Cactoideae</taxon>
        <taxon>Echinocereeae</taxon>
        <taxon>Carnegiea</taxon>
    </lineage>
</organism>
<accession>A0A9Q1GVD2</accession>
<protein>
    <submittedName>
        <fullName evidence="1">Uncharacterized protein</fullName>
    </submittedName>
</protein>
<gene>
    <name evidence="1" type="ORF">Cgig2_005762</name>
</gene>
<name>A0A9Q1GVD2_9CARY</name>
<proteinExistence type="predicted"/>
<dbReference type="EMBL" id="JAKOGI010001347">
    <property type="protein sequence ID" value="KAJ8426117.1"/>
    <property type="molecule type" value="Genomic_DNA"/>
</dbReference>